<dbReference type="InterPro" id="IPR050341">
    <property type="entry name" value="PP1_catalytic_subunit"/>
</dbReference>
<dbReference type="Gene3D" id="3.60.21.10">
    <property type="match status" value="1"/>
</dbReference>
<dbReference type="SMART" id="SM00156">
    <property type="entry name" value="PP2Ac"/>
    <property type="match status" value="1"/>
</dbReference>
<evidence type="ECO:0000256" key="1">
    <source>
        <dbReference type="RuleBase" id="RU004273"/>
    </source>
</evidence>
<accession>A0AAW0EWH5</accession>
<reference evidence="4 5" key="1">
    <citation type="journal article" date="2021" name="MBio">
        <title>A New Model Trypanosomatid, Novymonas esmeraldas: Genomic Perception of Its 'Candidatus Pandoraea novymonadis' Endosymbiont.</title>
        <authorList>
            <person name="Zakharova A."/>
            <person name="Saura A."/>
            <person name="Butenko A."/>
            <person name="Podesvova L."/>
            <person name="Warmusova S."/>
            <person name="Kostygov A.Y."/>
            <person name="Nenarokova A."/>
            <person name="Lukes J."/>
            <person name="Opperdoes F.R."/>
            <person name="Yurchenko V."/>
        </authorList>
    </citation>
    <scope>NUCLEOTIDE SEQUENCE [LARGE SCALE GENOMIC DNA]</scope>
    <source>
        <strain evidence="4 5">E262AT.01</strain>
    </source>
</reference>
<dbReference type="GO" id="GO:0004722">
    <property type="term" value="F:protein serine/threonine phosphatase activity"/>
    <property type="evidence" value="ECO:0007669"/>
    <property type="project" value="UniProtKB-EC"/>
</dbReference>
<dbReference type="InterPro" id="IPR006186">
    <property type="entry name" value="Ser/Thr-sp_prot-phosphatase"/>
</dbReference>
<keyword evidence="5" id="KW-1185">Reference proteome</keyword>
<organism evidence="4 5">
    <name type="scientific">Novymonas esmeraldas</name>
    <dbReference type="NCBI Taxonomy" id="1808958"/>
    <lineage>
        <taxon>Eukaryota</taxon>
        <taxon>Discoba</taxon>
        <taxon>Euglenozoa</taxon>
        <taxon>Kinetoplastea</taxon>
        <taxon>Metakinetoplastina</taxon>
        <taxon>Trypanosomatida</taxon>
        <taxon>Trypanosomatidae</taxon>
        <taxon>Novymonas</taxon>
    </lineage>
</organism>
<proteinExistence type="inferred from homology"/>
<dbReference type="SUPFAM" id="SSF56300">
    <property type="entry name" value="Metallo-dependent phosphatases"/>
    <property type="match status" value="1"/>
</dbReference>
<comment type="similarity">
    <text evidence="1">Belongs to the PPP phosphatase family.</text>
</comment>
<dbReference type="EC" id="3.1.3.16" evidence="1"/>
<dbReference type="AlphaFoldDB" id="A0AAW0EWH5"/>
<feature type="compositionally biased region" description="Low complexity" evidence="2">
    <location>
        <begin position="49"/>
        <end position="85"/>
    </location>
</feature>
<dbReference type="PROSITE" id="PS00125">
    <property type="entry name" value="SER_THR_PHOSPHATASE"/>
    <property type="match status" value="1"/>
</dbReference>
<gene>
    <name evidence="4" type="ORF">NESM_000698100</name>
</gene>
<dbReference type="Pfam" id="PF00149">
    <property type="entry name" value="Metallophos"/>
    <property type="match status" value="1"/>
</dbReference>
<feature type="domain" description="Serine/threonine specific protein phosphatases" evidence="3">
    <location>
        <begin position="251"/>
        <end position="256"/>
    </location>
</feature>
<protein>
    <recommendedName>
        <fullName evidence="1">Serine/threonine-protein phosphatase</fullName>
        <ecNumber evidence="1">3.1.3.16</ecNumber>
    </recommendedName>
</protein>
<dbReference type="PRINTS" id="PR00114">
    <property type="entry name" value="STPHPHTASE"/>
</dbReference>
<keyword evidence="1" id="KW-0378">Hydrolase</keyword>
<dbReference type="GO" id="GO:0005737">
    <property type="term" value="C:cytoplasm"/>
    <property type="evidence" value="ECO:0007669"/>
    <property type="project" value="TreeGrafter"/>
</dbReference>
<dbReference type="InterPro" id="IPR004843">
    <property type="entry name" value="Calcineurin-like_PHP"/>
</dbReference>
<dbReference type="Proteomes" id="UP001430356">
    <property type="component" value="Unassembled WGS sequence"/>
</dbReference>
<dbReference type="InterPro" id="IPR029052">
    <property type="entry name" value="Metallo-depent_PP-like"/>
</dbReference>
<dbReference type="FunFam" id="3.60.21.10:FF:000102">
    <property type="entry name" value="Serine/threonine-protein phosphatase"/>
    <property type="match status" value="1"/>
</dbReference>
<feature type="region of interest" description="Disordered" evidence="2">
    <location>
        <begin position="1"/>
        <end position="103"/>
    </location>
</feature>
<evidence type="ECO:0000256" key="2">
    <source>
        <dbReference type="SAM" id="MobiDB-lite"/>
    </source>
</evidence>
<dbReference type="GO" id="GO:0005634">
    <property type="term" value="C:nucleus"/>
    <property type="evidence" value="ECO:0007669"/>
    <property type="project" value="TreeGrafter"/>
</dbReference>
<feature type="compositionally biased region" description="Basic and acidic residues" evidence="2">
    <location>
        <begin position="18"/>
        <end position="29"/>
    </location>
</feature>
<comment type="catalytic activity">
    <reaction evidence="1">
        <text>O-phospho-L-threonyl-[protein] + H2O = L-threonyl-[protein] + phosphate</text>
        <dbReference type="Rhea" id="RHEA:47004"/>
        <dbReference type="Rhea" id="RHEA-COMP:11060"/>
        <dbReference type="Rhea" id="RHEA-COMP:11605"/>
        <dbReference type="ChEBI" id="CHEBI:15377"/>
        <dbReference type="ChEBI" id="CHEBI:30013"/>
        <dbReference type="ChEBI" id="CHEBI:43474"/>
        <dbReference type="ChEBI" id="CHEBI:61977"/>
        <dbReference type="EC" id="3.1.3.16"/>
    </reaction>
</comment>
<dbReference type="EMBL" id="JAECZO010000107">
    <property type="protein sequence ID" value="KAK7197486.1"/>
    <property type="molecule type" value="Genomic_DNA"/>
</dbReference>
<evidence type="ECO:0000313" key="5">
    <source>
        <dbReference type="Proteomes" id="UP001430356"/>
    </source>
</evidence>
<evidence type="ECO:0000259" key="3">
    <source>
        <dbReference type="PROSITE" id="PS00125"/>
    </source>
</evidence>
<evidence type="ECO:0000313" key="4">
    <source>
        <dbReference type="EMBL" id="KAK7197486.1"/>
    </source>
</evidence>
<dbReference type="PANTHER" id="PTHR11668:SF488">
    <property type="entry name" value="SERINE_THREONINE-PROTEIN PHOSPHATASE"/>
    <property type="match status" value="1"/>
</dbReference>
<dbReference type="PANTHER" id="PTHR11668">
    <property type="entry name" value="SERINE/THREONINE PROTEIN PHOSPHATASE"/>
    <property type="match status" value="1"/>
</dbReference>
<comment type="caution">
    <text evidence="4">The sequence shown here is derived from an EMBL/GenBank/DDBJ whole genome shotgun (WGS) entry which is preliminary data.</text>
</comment>
<name>A0AAW0EWH5_9TRYP</name>
<feature type="compositionally biased region" description="Basic and acidic residues" evidence="2">
    <location>
        <begin position="86"/>
        <end position="98"/>
    </location>
</feature>
<sequence>MRHGTAPQVSGRKRSRSRSAEKYALHDGAESEEGVVALPPAKERHHPPTHTATPTSPAHSSPQGSSHGSRSSSTASSSSSSSATKHSGDKGTRSEHKAPAAAAAAAEAAAASTTGAVAAAAAATTASSTSPTADMSPEDASIYALVTGILADWRSGVALLKEDIIRLILRRVRPILMSQPMLVRTEAPINVCGDIHGQITDLVEIFKAGGLPPNSRYLFLGDYVDRGKYGTEVITVLLGLKVLFPKRIYVLRGNHETDSICRIYGFFDEVKRRFNVRLFKEFTDVFNCLPVAALIEEIALCMHGGLSPELRHLRQIEQIYRPLIVPDEGLACDLLWSDPEEGSSGWQPSERGVSFTFGEDVATRVCDNLGIDIVLRAHQVVDEGYSFFAGRRLVTIFSASNYCGEFTNSGAMMLMDENCMCSFQIFKPEY</sequence>